<evidence type="ECO:0000313" key="1">
    <source>
        <dbReference type="EMBL" id="MFA9477108.1"/>
    </source>
</evidence>
<sequence>MKPIRKTRRGRITLADLNINERLALQIGLMLYDPRRTRWQNIEQVRETWEDVRDEMLADSPTRSDGTPLWAVAVLDEGMSDEDYQAMIVKSWTARQAKGAEA</sequence>
<comment type="caution">
    <text evidence="1">The sequence shown here is derived from an EMBL/GenBank/DDBJ whole genome shotgun (WGS) entry which is preliminary data.</text>
</comment>
<gene>
    <name evidence="1" type="ORF">ACERK3_02255</name>
</gene>
<accession>A0ABV4U2I9</accession>
<organism evidence="1 2">
    <name type="scientific">Natronomicrosphaera hydrolytica</name>
    <dbReference type="NCBI Taxonomy" id="3242702"/>
    <lineage>
        <taxon>Bacteria</taxon>
        <taxon>Pseudomonadati</taxon>
        <taxon>Planctomycetota</taxon>
        <taxon>Phycisphaerae</taxon>
        <taxon>Phycisphaerales</taxon>
        <taxon>Phycisphaeraceae</taxon>
        <taxon>Natronomicrosphaera</taxon>
    </lineage>
</organism>
<keyword evidence="2" id="KW-1185">Reference proteome</keyword>
<dbReference type="Proteomes" id="UP001575105">
    <property type="component" value="Unassembled WGS sequence"/>
</dbReference>
<dbReference type="RefSeq" id="WP_425344030.1">
    <property type="nucleotide sequence ID" value="NZ_JBGUBD010000001.1"/>
</dbReference>
<evidence type="ECO:0000313" key="2">
    <source>
        <dbReference type="Proteomes" id="UP001575105"/>
    </source>
</evidence>
<evidence type="ECO:0008006" key="3">
    <source>
        <dbReference type="Google" id="ProtNLM"/>
    </source>
</evidence>
<name>A0ABV4U2I9_9BACT</name>
<protein>
    <recommendedName>
        <fullName evidence="3">Tail assembly chaperone</fullName>
    </recommendedName>
</protein>
<reference evidence="1 2" key="1">
    <citation type="submission" date="2024-08" db="EMBL/GenBank/DDBJ databases">
        <title>Whole-genome sequencing of halo(alkali)philic microorganisms from hypersaline lakes.</title>
        <authorList>
            <person name="Sorokin D.Y."/>
            <person name="Merkel A.Y."/>
            <person name="Messina E."/>
            <person name="Yakimov M."/>
        </authorList>
    </citation>
    <scope>NUCLEOTIDE SEQUENCE [LARGE SCALE GENOMIC DNA]</scope>
    <source>
        <strain evidence="1 2">AB-hyl4</strain>
    </source>
</reference>
<proteinExistence type="predicted"/>
<dbReference type="EMBL" id="JBGUBD010000001">
    <property type="protein sequence ID" value="MFA9477108.1"/>
    <property type="molecule type" value="Genomic_DNA"/>
</dbReference>